<feature type="non-terminal residue" evidence="1">
    <location>
        <position position="1"/>
    </location>
</feature>
<evidence type="ECO:0000313" key="1">
    <source>
        <dbReference type="EMBL" id="KAH9304463.1"/>
    </source>
</evidence>
<protein>
    <submittedName>
        <fullName evidence="1">Uncharacterized protein</fullName>
    </submittedName>
</protein>
<name>A0AA38FIK4_TAXCH</name>
<keyword evidence="2" id="KW-1185">Reference proteome</keyword>
<sequence length="83" mass="9087">VRQARAIPGLTKVQLVHLGLDELEVIIELIHVDDVGYTQANSERWVTCRWVLLFLVVVDVISGPTVGGVEGNEPTPEVDDVVV</sequence>
<comment type="caution">
    <text evidence="1">The sequence shown here is derived from an EMBL/GenBank/DDBJ whole genome shotgun (WGS) entry which is preliminary data.</text>
</comment>
<dbReference type="EMBL" id="JAHRHJ020000008">
    <property type="protein sequence ID" value="KAH9304463.1"/>
    <property type="molecule type" value="Genomic_DNA"/>
</dbReference>
<dbReference type="Proteomes" id="UP000824469">
    <property type="component" value="Unassembled WGS sequence"/>
</dbReference>
<evidence type="ECO:0000313" key="2">
    <source>
        <dbReference type="Proteomes" id="UP000824469"/>
    </source>
</evidence>
<proteinExistence type="predicted"/>
<organism evidence="1 2">
    <name type="scientific">Taxus chinensis</name>
    <name type="common">Chinese yew</name>
    <name type="synonym">Taxus wallichiana var. chinensis</name>
    <dbReference type="NCBI Taxonomy" id="29808"/>
    <lineage>
        <taxon>Eukaryota</taxon>
        <taxon>Viridiplantae</taxon>
        <taxon>Streptophyta</taxon>
        <taxon>Embryophyta</taxon>
        <taxon>Tracheophyta</taxon>
        <taxon>Spermatophyta</taxon>
        <taxon>Pinopsida</taxon>
        <taxon>Pinidae</taxon>
        <taxon>Conifers II</taxon>
        <taxon>Cupressales</taxon>
        <taxon>Taxaceae</taxon>
        <taxon>Taxus</taxon>
    </lineage>
</organism>
<gene>
    <name evidence="1" type="ORF">KI387_008867</name>
</gene>
<accession>A0AA38FIK4</accession>
<reference evidence="1 2" key="1">
    <citation type="journal article" date="2021" name="Nat. Plants">
        <title>The Taxus genome provides insights into paclitaxel biosynthesis.</title>
        <authorList>
            <person name="Xiong X."/>
            <person name="Gou J."/>
            <person name="Liao Q."/>
            <person name="Li Y."/>
            <person name="Zhou Q."/>
            <person name="Bi G."/>
            <person name="Li C."/>
            <person name="Du R."/>
            <person name="Wang X."/>
            <person name="Sun T."/>
            <person name="Guo L."/>
            <person name="Liang H."/>
            <person name="Lu P."/>
            <person name="Wu Y."/>
            <person name="Zhang Z."/>
            <person name="Ro D.K."/>
            <person name="Shang Y."/>
            <person name="Huang S."/>
            <person name="Yan J."/>
        </authorList>
    </citation>
    <scope>NUCLEOTIDE SEQUENCE [LARGE SCALE GENOMIC DNA]</scope>
    <source>
        <strain evidence="1">Ta-2019</strain>
    </source>
</reference>
<feature type="non-terminal residue" evidence="1">
    <location>
        <position position="83"/>
    </location>
</feature>
<dbReference type="AlphaFoldDB" id="A0AA38FIK4"/>